<evidence type="ECO:0000256" key="7">
    <source>
        <dbReference type="SAM" id="Phobius"/>
    </source>
</evidence>
<dbReference type="EMBL" id="JAAZNV010000007">
    <property type="protein sequence ID" value="NMB91580.1"/>
    <property type="molecule type" value="Genomic_DNA"/>
</dbReference>
<feature type="transmembrane region" description="Helical" evidence="7">
    <location>
        <begin position="190"/>
        <end position="211"/>
    </location>
</feature>
<feature type="domain" description="Prepilin type IV endopeptidase peptidase" evidence="8">
    <location>
        <begin position="115"/>
        <end position="252"/>
    </location>
</feature>
<proteinExistence type="inferred from homology"/>
<comment type="subcellular location">
    <subcellularLocation>
        <location evidence="1">Cell membrane</location>
        <topology evidence="1">Multi-pass membrane protein</topology>
    </subcellularLocation>
</comment>
<dbReference type="InterPro" id="IPR000045">
    <property type="entry name" value="Prepilin_IV_endopep_pep"/>
</dbReference>
<keyword evidence="6 7" id="KW-0472">Membrane</keyword>
<comment type="similarity">
    <text evidence="2">Belongs to the peptidase A24 family.</text>
</comment>
<evidence type="ECO:0000313" key="10">
    <source>
        <dbReference type="EMBL" id="NMB91580.1"/>
    </source>
</evidence>
<evidence type="ECO:0000259" key="8">
    <source>
        <dbReference type="Pfam" id="PF01478"/>
    </source>
</evidence>
<dbReference type="PANTHER" id="PTHR30487">
    <property type="entry name" value="TYPE 4 PREPILIN-LIKE PROTEINS LEADER PEPTIDE-PROCESSING ENZYME"/>
    <property type="match status" value="1"/>
</dbReference>
<gene>
    <name evidence="10" type="ORF">GYA37_01880</name>
</gene>
<dbReference type="AlphaFoldDB" id="A0A7X9HSV4"/>
<feature type="domain" description="Prepilin peptidase A24 N-terminal" evidence="9">
    <location>
        <begin position="13"/>
        <end position="92"/>
    </location>
</feature>
<evidence type="ECO:0000256" key="1">
    <source>
        <dbReference type="ARBA" id="ARBA00004651"/>
    </source>
</evidence>
<evidence type="ECO:0000259" key="9">
    <source>
        <dbReference type="Pfam" id="PF06750"/>
    </source>
</evidence>
<feature type="transmembrane region" description="Helical" evidence="7">
    <location>
        <begin position="223"/>
        <end position="256"/>
    </location>
</feature>
<evidence type="ECO:0000256" key="5">
    <source>
        <dbReference type="ARBA" id="ARBA00022989"/>
    </source>
</evidence>
<dbReference type="GO" id="GO:0006465">
    <property type="term" value="P:signal peptide processing"/>
    <property type="evidence" value="ECO:0007669"/>
    <property type="project" value="TreeGrafter"/>
</dbReference>
<comment type="caution">
    <text evidence="10">The sequence shown here is derived from an EMBL/GenBank/DDBJ whole genome shotgun (WGS) entry which is preliminary data.</text>
</comment>
<feature type="transmembrane region" description="Helical" evidence="7">
    <location>
        <begin position="76"/>
        <end position="95"/>
    </location>
</feature>
<dbReference type="GO" id="GO:0004190">
    <property type="term" value="F:aspartic-type endopeptidase activity"/>
    <property type="evidence" value="ECO:0007669"/>
    <property type="project" value="InterPro"/>
</dbReference>
<dbReference type="PANTHER" id="PTHR30487:SF0">
    <property type="entry name" value="PREPILIN LEADER PEPTIDASE_N-METHYLTRANSFERASE-RELATED"/>
    <property type="match status" value="1"/>
</dbReference>
<name>A0A7X9HSV4_UNCKA</name>
<dbReference type="InterPro" id="IPR010627">
    <property type="entry name" value="Prepilin_pept_A24_N"/>
</dbReference>
<keyword evidence="3" id="KW-1003">Cell membrane</keyword>
<feature type="transmembrane region" description="Helical" evidence="7">
    <location>
        <begin position="137"/>
        <end position="155"/>
    </location>
</feature>
<keyword evidence="4 7" id="KW-0812">Transmembrane</keyword>
<evidence type="ECO:0000256" key="4">
    <source>
        <dbReference type="ARBA" id="ARBA00022692"/>
    </source>
</evidence>
<sequence length="294" mass="33263">MQAVIVFYLLLFIAGTFFGSFLNLVSDRLIRGDKLVFSRSKCNFCKKTLSARNLVPIISFIFQGGKCSFCRKRLSFYYPFSEVLTGLFFVFAGYLSNFLEISSSFNFLIFLYYAILFCFFVVMFLTDLKFCLIPDSIVIPAIIFVFISNIIVRAYDLFSLHQSLSMDEFGTYLIRAGYWNNQLLYSAKDLGYIVFSSLLISLFFLFLVWITKGKGMGLGDVKLGFLIGLVNGFPLNIVAIFLGFIIGAIYSLVLMALGRKSIKDTVAFGPFLVIASLITLAYGSNLLNWYISLF</sequence>
<reference evidence="10 11" key="1">
    <citation type="journal article" date="2020" name="Biotechnol. Biofuels">
        <title>New insights from the biogas microbiome by comprehensive genome-resolved metagenomics of nearly 1600 species originating from multiple anaerobic digesters.</title>
        <authorList>
            <person name="Campanaro S."/>
            <person name="Treu L."/>
            <person name="Rodriguez-R L.M."/>
            <person name="Kovalovszki A."/>
            <person name="Ziels R.M."/>
            <person name="Maus I."/>
            <person name="Zhu X."/>
            <person name="Kougias P.G."/>
            <person name="Basile A."/>
            <person name="Luo G."/>
            <person name="Schluter A."/>
            <person name="Konstantinidis K.T."/>
            <person name="Angelidaki I."/>
        </authorList>
    </citation>
    <scope>NUCLEOTIDE SEQUENCE [LARGE SCALE GENOMIC DNA]</scope>
    <source>
        <strain evidence="10">AS27yjCOA_202</strain>
    </source>
</reference>
<evidence type="ECO:0000256" key="6">
    <source>
        <dbReference type="ARBA" id="ARBA00023136"/>
    </source>
</evidence>
<evidence type="ECO:0000256" key="2">
    <source>
        <dbReference type="ARBA" id="ARBA00005801"/>
    </source>
</evidence>
<keyword evidence="5 7" id="KW-1133">Transmembrane helix</keyword>
<feature type="transmembrane region" description="Helical" evidence="7">
    <location>
        <begin position="268"/>
        <end position="291"/>
    </location>
</feature>
<dbReference type="Pfam" id="PF01478">
    <property type="entry name" value="Peptidase_A24"/>
    <property type="match status" value="1"/>
</dbReference>
<feature type="transmembrane region" description="Helical" evidence="7">
    <location>
        <begin position="6"/>
        <end position="25"/>
    </location>
</feature>
<evidence type="ECO:0000313" key="11">
    <source>
        <dbReference type="Proteomes" id="UP000590542"/>
    </source>
</evidence>
<accession>A0A7X9HSV4</accession>
<protein>
    <submittedName>
        <fullName evidence="10">Prepilin peptidase</fullName>
    </submittedName>
</protein>
<evidence type="ECO:0000256" key="3">
    <source>
        <dbReference type="ARBA" id="ARBA00022475"/>
    </source>
</evidence>
<dbReference type="GO" id="GO:0005886">
    <property type="term" value="C:plasma membrane"/>
    <property type="evidence" value="ECO:0007669"/>
    <property type="project" value="UniProtKB-SubCell"/>
</dbReference>
<dbReference type="Gene3D" id="1.20.120.1220">
    <property type="match status" value="1"/>
</dbReference>
<feature type="transmembrane region" description="Helical" evidence="7">
    <location>
        <begin position="107"/>
        <end position="125"/>
    </location>
</feature>
<organism evidence="10 11">
    <name type="scientific">candidate division WWE3 bacterium</name>
    <dbReference type="NCBI Taxonomy" id="2053526"/>
    <lineage>
        <taxon>Bacteria</taxon>
        <taxon>Katanobacteria</taxon>
    </lineage>
</organism>
<dbReference type="Proteomes" id="UP000590542">
    <property type="component" value="Unassembled WGS sequence"/>
</dbReference>
<dbReference type="InterPro" id="IPR050882">
    <property type="entry name" value="Prepilin_peptidase/N-MTase"/>
</dbReference>
<dbReference type="Pfam" id="PF06750">
    <property type="entry name" value="A24_N_bact"/>
    <property type="match status" value="1"/>
</dbReference>